<name>A0ABQ7FYU3_DUNSA</name>
<evidence type="ECO:0000313" key="2">
    <source>
        <dbReference type="EMBL" id="KAF5827532.1"/>
    </source>
</evidence>
<dbReference type="Proteomes" id="UP000815325">
    <property type="component" value="Unassembled WGS sequence"/>
</dbReference>
<organism evidence="2 3">
    <name type="scientific">Dunaliella salina</name>
    <name type="common">Green alga</name>
    <name type="synonym">Protococcus salinus</name>
    <dbReference type="NCBI Taxonomy" id="3046"/>
    <lineage>
        <taxon>Eukaryota</taxon>
        <taxon>Viridiplantae</taxon>
        <taxon>Chlorophyta</taxon>
        <taxon>core chlorophytes</taxon>
        <taxon>Chlorophyceae</taxon>
        <taxon>CS clade</taxon>
        <taxon>Chlamydomonadales</taxon>
        <taxon>Dunaliellaceae</taxon>
        <taxon>Dunaliella</taxon>
    </lineage>
</organism>
<feature type="region of interest" description="Disordered" evidence="1">
    <location>
        <begin position="1"/>
        <end position="35"/>
    </location>
</feature>
<reference evidence="2" key="1">
    <citation type="submission" date="2017-08" db="EMBL/GenBank/DDBJ databases">
        <authorList>
            <person name="Polle J.E."/>
            <person name="Barry K."/>
            <person name="Cushman J."/>
            <person name="Schmutz J."/>
            <person name="Tran D."/>
            <person name="Hathwaick L.T."/>
            <person name="Yim W.C."/>
            <person name="Jenkins J."/>
            <person name="Mckie-Krisberg Z.M."/>
            <person name="Prochnik S."/>
            <person name="Lindquist E."/>
            <person name="Dockter R.B."/>
            <person name="Adam C."/>
            <person name="Molina H."/>
            <person name="Bunkerborg J."/>
            <person name="Jin E."/>
            <person name="Buchheim M."/>
            <person name="Magnuson J."/>
        </authorList>
    </citation>
    <scope>NUCLEOTIDE SEQUENCE</scope>
    <source>
        <strain evidence="2">CCAP 19/18</strain>
    </source>
</reference>
<comment type="caution">
    <text evidence="2">The sequence shown here is derived from an EMBL/GenBank/DDBJ whole genome shotgun (WGS) entry which is preliminary data.</text>
</comment>
<evidence type="ECO:0000313" key="3">
    <source>
        <dbReference type="Proteomes" id="UP000815325"/>
    </source>
</evidence>
<feature type="compositionally biased region" description="Acidic residues" evidence="1">
    <location>
        <begin position="1"/>
        <end position="11"/>
    </location>
</feature>
<evidence type="ECO:0000256" key="1">
    <source>
        <dbReference type="SAM" id="MobiDB-lite"/>
    </source>
</evidence>
<protein>
    <recommendedName>
        <fullName evidence="4">Encoded protein</fullName>
    </recommendedName>
</protein>
<dbReference type="EMBL" id="MU070480">
    <property type="protein sequence ID" value="KAF5827532.1"/>
    <property type="molecule type" value="Genomic_DNA"/>
</dbReference>
<evidence type="ECO:0008006" key="4">
    <source>
        <dbReference type="Google" id="ProtNLM"/>
    </source>
</evidence>
<keyword evidence="3" id="KW-1185">Reference proteome</keyword>
<proteinExistence type="predicted"/>
<sequence>MSSTNSEDDDVQVVSRAPPLGDAPHASSSREPVEQQLKRMLSDMQRANKLEAAAAVLLAEHMQWILELIALTVDCRCLEQTINKMLNF</sequence>
<gene>
    <name evidence="2" type="ORF">DUNSADRAFT_490</name>
</gene>
<accession>A0ABQ7FYU3</accession>